<name>A0A0F3GNU3_9BACT</name>
<evidence type="ECO:0000313" key="1">
    <source>
        <dbReference type="EMBL" id="KJU82338.1"/>
    </source>
</evidence>
<evidence type="ECO:0000313" key="2">
    <source>
        <dbReference type="Proteomes" id="UP000033423"/>
    </source>
</evidence>
<keyword evidence="1" id="KW-0449">Lipoprotein</keyword>
<dbReference type="AlphaFoldDB" id="A0A0F3GNU3"/>
<comment type="caution">
    <text evidence="1">The sequence shown here is derived from an EMBL/GenBank/DDBJ whole genome shotgun (WGS) entry which is preliminary data.</text>
</comment>
<reference evidence="1 2" key="1">
    <citation type="submission" date="2015-02" db="EMBL/GenBank/DDBJ databases">
        <title>Single-cell genomics of uncultivated deep-branching MTB reveals a conserved set of magnetosome genes.</title>
        <authorList>
            <person name="Kolinko S."/>
            <person name="Richter M."/>
            <person name="Glockner F.O."/>
            <person name="Brachmann A."/>
            <person name="Schuler D."/>
        </authorList>
    </citation>
    <scope>NUCLEOTIDE SEQUENCE [LARGE SCALE GENOMIC DNA]</scope>
    <source>
        <strain evidence="1">TM-1</strain>
    </source>
</reference>
<dbReference type="GO" id="GO:0043165">
    <property type="term" value="P:Gram-negative-bacterium-type cell outer membrane assembly"/>
    <property type="evidence" value="ECO:0007669"/>
    <property type="project" value="InterPro"/>
</dbReference>
<accession>A0A0F3GNU3</accession>
<sequence>MLARYLIVLCLFMLYGCGYTVVNRGSLAFDTVRIGSITNVTVEPKLQDMLYEALTEHLMRRGVTVSDSADNVLEGKINYFNAYSLSEKKGYASDYEVIIKGDFTLKRDGKDVRTLKGVTSAFSETFESAQRLNKLVANKQSADVRAIDSLALRIVMELLY</sequence>
<dbReference type="GO" id="GO:0019867">
    <property type="term" value="C:outer membrane"/>
    <property type="evidence" value="ECO:0007669"/>
    <property type="project" value="InterPro"/>
</dbReference>
<dbReference type="Proteomes" id="UP000033423">
    <property type="component" value="Unassembled WGS sequence"/>
</dbReference>
<gene>
    <name evidence="1" type="ORF">MBAV_005464</name>
</gene>
<protein>
    <submittedName>
        <fullName evidence="1">Lipoprotein</fullName>
    </submittedName>
</protein>
<dbReference type="Gene3D" id="3.30.160.150">
    <property type="entry name" value="Lipoprotein like domain"/>
    <property type="match status" value="1"/>
</dbReference>
<dbReference type="Pfam" id="PF04390">
    <property type="entry name" value="LptE"/>
    <property type="match status" value="1"/>
</dbReference>
<dbReference type="EMBL" id="LACI01002353">
    <property type="protein sequence ID" value="KJU82338.1"/>
    <property type="molecule type" value="Genomic_DNA"/>
</dbReference>
<keyword evidence="2" id="KW-1185">Reference proteome</keyword>
<dbReference type="PROSITE" id="PS51257">
    <property type="entry name" value="PROKAR_LIPOPROTEIN"/>
    <property type="match status" value="1"/>
</dbReference>
<organism evidence="1 2">
    <name type="scientific">Candidatus Magnetobacterium bavaricum</name>
    <dbReference type="NCBI Taxonomy" id="29290"/>
    <lineage>
        <taxon>Bacteria</taxon>
        <taxon>Pseudomonadati</taxon>
        <taxon>Nitrospirota</taxon>
        <taxon>Thermodesulfovibrionia</taxon>
        <taxon>Thermodesulfovibrionales</taxon>
        <taxon>Candidatus Magnetobacteriaceae</taxon>
        <taxon>Candidatus Magnetobacterium</taxon>
    </lineage>
</organism>
<proteinExistence type="predicted"/>
<dbReference type="InterPro" id="IPR007485">
    <property type="entry name" value="LPS_assembly_LptE"/>
</dbReference>